<organism evidence="2 3">
    <name type="scientific">Stegodyphus mimosarum</name>
    <name type="common">African social velvet spider</name>
    <dbReference type="NCBI Taxonomy" id="407821"/>
    <lineage>
        <taxon>Eukaryota</taxon>
        <taxon>Metazoa</taxon>
        <taxon>Ecdysozoa</taxon>
        <taxon>Arthropoda</taxon>
        <taxon>Chelicerata</taxon>
        <taxon>Arachnida</taxon>
        <taxon>Araneae</taxon>
        <taxon>Araneomorphae</taxon>
        <taxon>Entelegynae</taxon>
        <taxon>Eresoidea</taxon>
        <taxon>Eresidae</taxon>
        <taxon>Stegodyphus</taxon>
    </lineage>
</organism>
<evidence type="ECO:0000259" key="1">
    <source>
        <dbReference type="PROSITE" id="PS50191"/>
    </source>
</evidence>
<dbReference type="InterPro" id="IPR036865">
    <property type="entry name" value="CRAL-TRIO_dom_sf"/>
</dbReference>
<dbReference type="SUPFAM" id="SSF52087">
    <property type="entry name" value="CRAL/TRIO domain"/>
    <property type="match status" value="1"/>
</dbReference>
<dbReference type="STRING" id="407821.A0A087UX07"/>
<dbReference type="PRINTS" id="PR00180">
    <property type="entry name" value="CRETINALDHBP"/>
</dbReference>
<dbReference type="Proteomes" id="UP000054359">
    <property type="component" value="Unassembled WGS sequence"/>
</dbReference>
<feature type="domain" description="CRAL-TRIO" evidence="1">
    <location>
        <begin position="41"/>
        <end position="138"/>
    </location>
</feature>
<dbReference type="GO" id="GO:1902936">
    <property type="term" value="F:phosphatidylinositol bisphosphate binding"/>
    <property type="evidence" value="ECO:0007669"/>
    <property type="project" value="TreeGrafter"/>
</dbReference>
<evidence type="ECO:0000313" key="2">
    <source>
        <dbReference type="EMBL" id="KFM81896.1"/>
    </source>
</evidence>
<dbReference type="AlphaFoldDB" id="A0A087UX07"/>
<reference evidence="2 3" key="1">
    <citation type="submission" date="2013-11" db="EMBL/GenBank/DDBJ databases">
        <title>Genome sequencing of Stegodyphus mimosarum.</title>
        <authorList>
            <person name="Bechsgaard J."/>
        </authorList>
    </citation>
    <scope>NUCLEOTIDE SEQUENCE [LARGE SCALE GENOMIC DNA]</scope>
</reference>
<name>A0A087UX07_STEMI</name>
<dbReference type="PANTHER" id="PTHR10174:SF208">
    <property type="entry name" value="CRAL-TRIO DOMAIN-CONTAINING PROTEIN DDB_G0278031"/>
    <property type="match status" value="1"/>
</dbReference>
<accession>A0A087UX07</accession>
<dbReference type="GO" id="GO:0016020">
    <property type="term" value="C:membrane"/>
    <property type="evidence" value="ECO:0007669"/>
    <property type="project" value="TreeGrafter"/>
</dbReference>
<keyword evidence="3" id="KW-1185">Reference proteome</keyword>
<dbReference type="Pfam" id="PF00650">
    <property type="entry name" value="CRAL_TRIO"/>
    <property type="match status" value="1"/>
</dbReference>
<protein>
    <submittedName>
        <fullName evidence="2">Clavesin-2</fullName>
    </submittedName>
</protein>
<dbReference type="OMA" id="ETHESGF"/>
<dbReference type="Gene3D" id="3.40.525.10">
    <property type="entry name" value="CRAL-TRIO lipid binding domain"/>
    <property type="match status" value="1"/>
</dbReference>
<dbReference type="PROSITE" id="PS50191">
    <property type="entry name" value="CRAL_TRIO"/>
    <property type="match status" value="1"/>
</dbReference>
<dbReference type="PANTHER" id="PTHR10174">
    <property type="entry name" value="ALPHA-TOCOPHEROL TRANSFER PROTEIN-RELATED"/>
    <property type="match status" value="1"/>
</dbReference>
<dbReference type="CDD" id="cd00170">
    <property type="entry name" value="SEC14"/>
    <property type="match status" value="1"/>
</dbReference>
<dbReference type="EMBL" id="KK122087">
    <property type="protein sequence ID" value="KFM81896.1"/>
    <property type="molecule type" value="Genomic_DNA"/>
</dbReference>
<dbReference type="SMART" id="SM00516">
    <property type="entry name" value="SEC14"/>
    <property type="match status" value="1"/>
</dbReference>
<feature type="non-terminal residue" evidence="2">
    <location>
        <position position="189"/>
    </location>
</feature>
<proteinExistence type="predicted"/>
<dbReference type="InterPro" id="IPR001251">
    <property type="entry name" value="CRAL-TRIO_dom"/>
</dbReference>
<sequence>MKIGLWCTETYTFKEFVGAGNILSQWVVRNPVTQVNGFVGIWDFKDYSFAHFSNSCTPRLMWMLCSLMQDCFPGRFKVAYCVNCPPLADVVWKLFKPLIREKYRKRIVVCGSDMKLLHKYIHPSVLPEEYGGVLPPSDCTEAVEKVLEIDEEWEKDKRYGFRHAVTKCKKEEDDQDHISTQAKEEACMA</sequence>
<dbReference type="OrthoDB" id="75724at2759"/>
<gene>
    <name evidence="2" type="ORF">X975_09719</name>
</gene>
<evidence type="ECO:0000313" key="3">
    <source>
        <dbReference type="Proteomes" id="UP000054359"/>
    </source>
</evidence>